<dbReference type="PANTHER" id="PTHR24148">
    <property type="entry name" value="ANKYRIN REPEAT DOMAIN-CONTAINING PROTEIN 39 HOMOLOG-RELATED"/>
    <property type="match status" value="1"/>
</dbReference>
<evidence type="ECO:0000313" key="2">
    <source>
        <dbReference type="EMBL" id="KPI39100.1"/>
    </source>
</evidence>
<dbReference type="InterPro" id="IPR010730">
    <property type="entry name" value="HET"/>
</dbReference>
<feature type="domain" description="Heterokaryon incompatibility" evidence="1">
    <location>
        <begin position="50"/>
        <end position="211"/>
    </location>
</feature>
<dbReference type="EMBL" id="LFJN01000016">
    <property type="protein sequence ID" value="KPI39100.1"/>
    <property type="molecule type" value="Genomic_DNA"/>
</dbReference>
<name>A0A0N1HNI8_9EURO</name>
<protein>
    <recommendedName>
        <fullName evidence="1">Heterokaryon incompatibility domain-containing protein</fullName>
    </recommendedName>
</protein>
<keyword evidence="3" id="KW-1185">Reference proteome</keyword>
<dbReference type="Pfam" id="PF06985">
    <property type="entry name" value="HET"/>
    <property type="match status" value="1"/>
</dbReference>
<accession>A0A0N1HNI8</accession>
<reference evidence="2 3" key="1">
    <citation type="submission" date="2015-06" db="EMBL/GenBank/DDBJ databases">
        <title>Draft genome of the ant-associated black yeast Phialophora attae CBS 131958.</title>
        <authorList>
            <person name="Moreno L.F."/>
            <person name="Stielow B.J."/>
            <person name="de Hoog S."/>
            <person name="Vicente V.A."/>
            <person name="Weiss V.A."/>
            <person name="de Vries M."/>
            <person name="Cruz L.M."/>
            <person name="Souza E.M."/>
        </authorList>
    </citation>
    <scope>NUCLEOTIDE SEQUENCE [LARGE SCALE GENOMIC DNA]</scope>
    <source>
        <strain evidence="2 3">CBS 131958</strain>
    </source>
</reference>
<organism evidence="2 3">
    <name type="scientific">Cyphellophora attinorum</name>
    <dbReference type="NCBI Taxonomy" id="1664694"/>
    <lineage>
        <taxon>Eukaryota</taxon>
        <taxon>Fungi</taxon>
        <taxon>Dikarya</taxon>
        <taxon>Ascomycota</taxon>
        <taxon>Pezizomycotina</taxon>
        <taxon>Eurotiomycetes</taxon>
        <taxon>Chaetothyriomycetidae</taxon>
        <taxon>Chaetothyriales</taxon>
        <taxon>Cyphellophoraceae</taxon>
        <taxon>Cyphellophora</taxon>
    </lineage>
</organism>
<dbReference type="InterPro" id="IPR052895">
    <property type="entry name" value="HetReg/Transcr_Mod"/>
</dbReference>
<evidence type="ECO:0000313" key="3">
    <source>
        <dbReference type="Proteomes" id="UP000038010"/>
    </source>
</evidence>
<dbReference type="AlphaFoldDB" id="A0A0N1HNI8"/>
<dbReference type="RefSeq" id="XP_017999063.1">
    <property type="nucleotide sequence ID" value="XM_018144816.1"/>
</dbReference>
<dbReference type="OrthoDB" id="4161734at2759"/>
<comment type="caution">
    <text evidence="2">The sequence shown here is derived from an EMBL/GenBank/DDBJ whole genome shotgun (WGS) entry which is preliminary data.</text>
</comment>
<dbReference type="PANTHER" id="PTHR24148:SF73">
    <property type="entry name" value="HET DOMAIN PROTEIN (AFU_ORTHOLOGUE AFUA_8G01020)"/>
    <property type="match status" value="1"/>
</dbReference>
<proteinExistence type="predicted"/>
<sequence length="452" mass="52533">MDESLDLHFKHQPLETASKSIRVLKILPRRQQLSLIECTIEHVALCDKTYVCLSYMWGDISPTREILLNGRRMIVRQNLWSFLDKVSSQPRRRLKSIYRLPFWIDALCIDQDNHIRALFERGQQVQMMGDIYFKAAWVLIWPGIVGNARLLLSIARAIPKDTDRSTTIDSYKDLFQSLAMSLLKRTLPDDYKSVEELVYKGYWGRLWIWQEILLNSDVRILTGNGLSQLEECFPRSFLHLGSIPRAPKVWTAHQLVCSHRGHRGYIWAQADPAFGGPISLETMLDLTTDSQCQDWHDRIYALKGLCRELRDLPVRYNSRRAQLAGDVIWQVLKERHLEEHSCLLEDSSWIPFILNRDAGLLCCLMERLDVTITYTCPEVVRGHPSQKHSSRIELKIVEWDGGNFLNYTKYESLDEFLVRGLCEGCMLYQAETLRERGIRQAASDWNAKVVHL</sequence>
<dbReference type="VEuPathDB" id="FungiDB:AB675_4662"/>
<dbReference type="Proteomes" id="UP000038010">
    <property type="component" value="Unassembled WGS sequence"/>
</dbReference>
<gene>
    <name evidence="2" type="ORF">AB675_4662</name>
</gene>
<dbReference type="GeneID" id="28736696"/>
<evidence type="ECO:0000259" key="1">
    <source>
        <dbReference type="Pfam" id="PF06985"/>
    </source>
</evidence>